<evidence type="ECO:0000256" key="5">
    <source>
        <dbReference type="SAM" id="Phobius"/>
    </source>
</evidence>
<evidence type="ECO:0000256" key="3">
    <source>
        <dbReference type="ARBA" id="ARBA00022989"/>
    </source>
</evidence>
<dbReference type="Proteomes" id="UP001530377">
    <property type="component" value="Unassembled WGS sequence"/>
</dbReference>
<dbReference type="InterPro" id="IPR001129">
    <property type="entry name" value="Membr-assoc_MAPEG"/>
</dbReference>
<dbReference type="GO" id="GO:0006691">
    <property type="term" value="P:leukotriene metabolic process"/>
    <property type="evidence" value="ECO:0007669"/>
    <property type="project" value="UniProtKB-ARBA"/>
</dbReference>
<comment type="subcellular location">
    <subcellularLocation>
        <location evidence="1">Membrane</location>
        <topology evidence="1">Multi-pass membrane protein</topology>
    </subcellularLocation>
</comment>
<reference evidence="6 7" key="1">
    <citation type="submission" date="2024-10" db="EMBL/GenBank/DDBJ databases">
        <title>Updated reference genomes for cyclostephanoid diatoms.</title>
        <authorList>
            <person name="Roberts W.R."/>
            <person name="Alverson A.J."/>
        </authorList>
    </citation>
    <scope>NUCLEOTIDE SEQUENCE [LARGE SCALE GENOMIC DNA]</scope>
    <source>
        <strain evidence="6 7">AJA228-03</strain>
    </source>
</reference>
<keyword evidence="2 5" id="KW-0812">Transmembrane</keyword>
<dbReference type="GO" id="GO:0016020">
    <property type="term" value="C:membrane"/>
    <property type="evidence" value="ECO:0007669"/>
    <property type="project" value="UniProtKB-SubCell"/>
</dbReference>
<dbReference type="SUPFAM" id="SSF161084">
    <property type="entry name" value="MAPEG domain-like"/>
    <property type="match status" value="1"/>
</dbReference>
<evidence type="ECO:0000256" key="1">
    <source>
        <dbReference type="ARBA" id="ARBA00004141"/>
    </source>
</evidence>
<dbReference type="Gene3D" id="1.20.120.550">
    <property type="entry name" value="Membrane associated eicosanoid/glutathione metabolism-like domain"/>
    <property type="match status" value="1"/>
</dbReference>
<proteinExistence type="predicted"/>
<dbReference type="AlphaFoldDB" id="A0ABD3RYJ3"/>
<dbReference type="EMBL" id="JALLPB020000112">
    <property type="protein sequence ID" value="KAL3817266.1"/>
    <property type="molecule type" value="Genomic_DNA"/>
</dbReference>
<name>A0ABD3RYJ3_9STRA</name>
<dbReference type="InterPro" id="IPR023352">
    <property type="entry name" value="MAPEG-like_dom_sf"/>
</dbReference>
<dbReference type="InterPro" id="IPR050997">
    <property type="entry name" value="MAPEG"/>
</dbReference>
<feature type="transmembrane region" description="Helical" evidence="5">
    <location>
        <begin position="131"/>
        <end position="153"/>
    </location>
</feature>
<dbReference type="PANTHER" id="PTHR10250:SF26">
    <property type="entry name" value="GLUTATHIONE S-TRANSFERASE 3, MITOCHONDRIAL"/>
    <property type="match status" value="1"/>
</dbReference>
<accession>A0ABD3RYJ3</accession>
<keyword evidence="4 5" id="KW-0472">Membrane</keyword>
<evidence type="ECO:0000313" key="6">
    <source>
        <dbReference type="EMBL" id="KAL3817266.1"/>
    </source>
</evidence>
<organism evidence="6 7">
    <name type="scientific">Cyclostephanos tholiformis</name>
    <dbReference type="NCBI Taxonomy" id="382380"/>
    <lineage>
        <taxon>Eukaryota</taxon>
        <taxon>Sar</taxon>
        <taxon>Stramenopiles</taxon>
        <taxon>Ochrophyta</taxon>
        <taxon>Bacillariophyta</taxon>
        <taxon>Coscinodiscophyceae</taxon>
        <taxon>Thalassiosirophycidae</taxon>
        <taxon>Stephanodiscales</taxon>
        <taxon>Stephanodiscaceae</taxon>
        <taxon>Cyclostephanos</taxon>
    </lineage>
</organism>
<evidence type="ECO:0000256" key="2">
    <source>
        <dbReference type="ARBA" id="ARBA00022692"/>
    </source>
</evidence>
<evidence type="ECO:0008006" key="8">
    <source>
        <dbReference type="Google" id="ProtNLM"/>
    </source>
</evidence>
<sequence>MPDSIFSINVPSDYGYVVLIVGVGSFVVPTIMGSAVMKARKEFDVQYPNLYATPGHHKMADDFNRVQRGHQAIFESLTSVSIMSLLGGLKYPRLNAAGYGLYLLGSHYFLRGYADRTLDVKMARYQRGGGIKFIGVLVSMFSTISLGGSMLGWW</sequence>
<dbReference type="Pfam" id="PF01124">
    <property type="entry name" value="MAPEG"/>
    <property type="match status" value="1"/>
</dbReference>
<keyword evidence="3 5" id="KW-1133">Transmembrane helix</keyword>
<dbReference type="PANTHER" id="PTHR10250">
    <property type="entry name" value="MICROSOMAL GLUTATHIONE S-TRANSFERASE"/>
    <property type="match status" value="1"/>
</dbReference>
<keyword evidence="7" id="KW-1185">Reference proteome</keyword>
<evidence type="ECO:0000256" key="4">
    <source>
        <dbReference type="ARBA" id="ARBA00023136"/>
    </source>
</evidence>
<evidence type="ECO:0000313" key="7">
    <source>
        <dbReference type="Proteomes" id="UP001530377"/>
    </source>
</evidence>
<comment type="caution">
    <text evidence="6">The sequence shown here is derived from an EMBL/GenBank/DDBJ whole genome shotgun (WGS) entry which is preliminary data.</text>
</comment>
<protein>
    <recommendedName>
        <fullName evidence="8">Microsomal glutathione S-transferase 3</fullName>
    </recommendedName>
</protein>
<gene>
    <name evidence="6" type="ORF">ACHAXA_007120</name>
</gene>
<feature type="transmembrane region" description="Helical" evidence="5">
    <location>
        <begin position="14"/>
        <end position="37"/>
    </location>
</feature>